<proteinExistence type="predicted"/>
<keyword evidence="3" id="KW-1185">Reference proteome</keyword>
<name>A0ABQ6JVG2_9MICO</name>
<organism evidence="2 3">
    <name type="scientific">Homoserinibacter gongjuensis</name>
    <dbReference type="NCBI Taxonomy" id="1162968"/>
    <lineage>
        <taxon>Bacteria</taxon>
        <taxon>Bacillati</taxon>
        <taxon>Actinomycetota</taxon>
        <taxon>Actinomycetes</taxon>
        <taxon>Micrococcales</taxon>
        <taxon>Microbacteriaceae</taxon>
        <taxon>Homoserinibacter</taxon>
    </lineage>
</organism>
<dbReference type="Pfam" id="PF00583">
    <property type="entry name" value="Acetyltransf_1"/>
    <property type="match status" value="1"/>
</dbReference>
<dbReference type="PROSITE" id="PS51186">
    <property type="entry name" value="GNAT"/>
    <property type="match status" value="1"/>
</dbReference>
<dbReference type="PANTHER" id="PTHR13170">
    <property type="entry name" value="O-GLCNACASE"/>
    <property type="match status" value="1"/>
</dbReference>
<evidence type="ECO:0000313" key="3">
    <source>
        <dbReference type="Proteomes" id="UP001157069"/>
    </source>
</evidence>
<dbReference type="EMBL" id="BSVA01000001">
    <property type="protein sequence ID" value="GMA92310.1"/>
    <property type="molecule type" value="Genomic_DNA"/>
</dbReference>
<reference evidence="3" key="1">
    <citation type="journal article" date="2019" name="Int. J. Syst. Evol. Microbiol.">
        <title>The Global Catalogue of Microorganisms (GCM) 10K type strain sequencing project: providing services to taxonomists for standard genome sequencing and annotation.</title>
        <authorList>
            <consortium name="The Broad Institute Genomics Platform"/>
            <consortium name="The Broad Institute Genome Sequencing Center for Infectious Disease"/>
            <person name="Wu L."/>
            <person name="Ma J."/>
        </authorList>
    </citation>
    <scope>NUCLEOTIDE SEQUENCE [LARGE SCALE GENOMIC DNA]</scope>
    <source>
        <strain evidence="3">NBRC 108755</strain>
    </source>
</reference>
<evidence type="ECO:0000259" key="1">
    <source>
        <dbReference type="PROSITE" id="PS51186"/>
    </source>
</evidence>
<dbReference type="SUPFAM" id="SSF55729">
    <property type="entry name" value="Acyl-CoA N-acyltransferases (Nat)"/>
    <property type="match status" value="1"/>
</dbReference>
<evidence type="ECO:0000313" key="2">
    <source>
        <dbReference type="EMBL" id="GMA92310.1"/>
    </source>
</evidence>
<gene>
    <name evidence="2" type="ORF">GCM10025869_28390</name>
</gene>
<sequence length="201" mass="21974">MVGIRPFRPGDEEALYEVCLRTGDDGQDATALYDDPRLLGGVFVGPYLRFSPELAWVYADEADVARAYVLGVADTRAFESVLDESWWPELRARHPLDALPANPHDREVVELIHAPERRPDELVAAYPAHLHIDLAPEVQGGGRGGAMLRTLLDALAAAGAPGVHLGVARRNERAIGFYEHLGFAPSEAGSTRDELVMVRTL</sequence>
<dbReference type="InterPro" id="IPR016181">
    <property type="entry name" value="Acyl_CoA_acyltransferase"/>
</dbReference>
<protein>
    <recommendedName>
        <fullName evidence="1">N-acetyltransferase domain-containing protein</fullName>
    </recommendedName>
</protein>
<dbReference type="Proteomes" id="UP001157069">
    <property type="component" value="Unassembled WGS sequence"/>
</dbReference>
<dbReference type="InterPro" id="IPR051822">
    <property type="entry name" value="Glycosyl_Hydrolase_84"/>
</dbReference>
<feature type="domain" description="N-acetyltransferase" evidence="1">
    <location>
        <begin position="65"/>
        <end position="201"/>
    </location>
</feature>
<accession>A0ABQ6JVG2</accession>
<comment type="caution">
    <text evidence="2">The sequence shown here is derived from an EMBL/GenBank/DDBJ whole genome shotgun (WGS) entry which is preliminary data.</text>
</comment>
<dbReference type="InterPro" id="IPR000182">
    <property type="entry name" value="GNAT_dom"/>
</dbReference>
<dbReference type="Gene3D" id="3.40.630.30">
    <property type="match status" value="1"/>
</dbReference>
<dbReference type="RefSeq" id="WP_284301011.1">
    <property type="nucleotide sequence ID" value="NZ_BSVA01000001.1"/>
</dbReference>
<dbReference type="PANTHER" id="PTHR13170:SF16">
    <property type="entry name" value="PROTEIN O-GLCNACASE"/>
    <property type="match status" value="1"/>
</dbReference>